<sequence>MRIFLLPISTRRTLLFAHRLKAAKPQANETWLEKVQSKAAKTWAGWEQKESGWQKTVSIYGNQVLKRIPYEEWGLKSIPPLSTKRKDDEMRGDDKVEVIYPQIALPGSRVTDVLHTLSTEREGLHRRRLMWCLIGMPISAPFALVPVIPNIPFFYLVYRAWSHWRALSGGKHIQFLLEKKLLIYRPSPILDEVYTREIAPLPSTPESTVKPGEPKNKNPQLPDEEQPGGEMMMLSQANGKKIAQALELPTLEVELERALWQVEQAIQKQNTEREASKKDDTKSQ</sequence>
<gene>
    <name evidence="3" type="ORF">VSDG_00399</name>
</gene>
<dbReference type="Pfam" id="PF10173">
    <property type="entry name" value="Mit_KHE1"/>
    <property type="match status" value="1"/>
</dbReference>
<evidence type="ECO:0000313" key="4">
    <source>
        <dbReference type="Proteomes" id="UP000284375"/>
    </source>
</evidence>
<dbReference type="AlphaFoldDB" id="A0A423WNT4"/>
<dbReference type="GO" id="GO:0005743">
    <property type="term" value="C:mitochondrial inner membrane"/>
    <property type="evidence" value="ECO:0007669"/>
    <property type="project" value="TreeGrafter"/>
</dbReference>
<keyword evidence="2" id="KW-0812">Transmembrane</keyword>
<evidence type="ECO:0000256" key="2">
    <source>
        <dbReference type="SAM" id="Phobius"/>
    </source>
</evidence>
<comment type="caution">
    <text evidence="3">The sequence shown here is derived from an EMBL/GenBank/DDBJ whole genome shotgun (WGS) entry which is preliminary data.</text>
</comment>
<feature type="region of interest" description="Disordered" evidence="1">
    <location>
        <begin position="201"/>
        <end position="234"/>
    </location>
</feature>
<dbReference type="OrthoDB" id="5562676at2759"/>
<feature type="transmembrane region" description="Helical" evidence="2">
    <location>
        <begin position="129"/>
        <end position="148"/>
    </location>
</feature>
<dbReference type="PANTHER" id="PTHR28062:SF1">
    <property type="entry name" value="TRANSMEMBRANE PROTEIN"/>
    <property type="match status" value="1"/>
</dbReference>
<keyword evidence="4" id="KW-1185">Reference proteome</keyword>
<organism evidence="3 4">
    <name type="scientific">Cytospora chrysosperma</name>
    <name type="common">Cytospora canker fungus</name>
    <name type="synonym">Sphaeria chrysosperma</name>
    <dbReference type="NCBI Taxonomy" id="252740"/>
    <lineage>
        <taxon>Eukaryota</taxon>
        <taxon>Fungi</taxon>
        <taxon>Dikarya</taxon>
        <taxon>Ascomycota</taxon>
        <taxon>Pezizomycotina</taxon>
        <taxon>Sordariomycetes</taxon>
        <taxon>Sordariomycetidae</taxon>
        <taxon>Diaporthales</taxon>
        <taxon>Cytosporaceae</taxon>
        <taxon>Cytospora</taxon>
    </lineage>
</organism>
<dbReference type="STRING" id="252740.A0A423WNT4"/>
<evidence type="ECO:0000313" key="3">
    <source>
        <dbReference type="EMBL" id="ROW05117.1"/>
    </source>
</evidence>
<dbReference type="PANTHER" id="PTHR28062">
    <property type="entry name" value="K+-H+ EXCHANGE-LIKE PROTEIN"/>
    <property type="match status" value="1"/>
</dbReference>
<keyword evidence="2" id="KW-0472">Membrane</keyword>
<reference evidence="3 4" key="1">
    <citation type="submission" date="2015-09" db="EMBL/GenBank/DDBJ databases">
        <title>Host preference determinants of Valsa canker pathogens revealed by comparative genomics.</title>
        <authorList>
            <person name="Yin Z."/>
            <person name="Huang L."/>
        </authorList>
    </citation>
    <scope>NUCLEOTIDE SEQUENCE [LARGE SCALE GENOMIC DNA]</scope>
    <source>
        <strain evidence="3 4">YSFL</strain>
    </source>
</reference>
<accession>A0A423WNT4</accession>
<evidence type="ECO:0008006" key="5">
    <source>
        <dbReference type="Google" id="ProtNLM"/>
    </source>
</evidence>
<proteinExistence type="predicted"/>
<protein>
    <recommendedName>
        <fullName evidence="5">Mitochondrial K+-H+ exchange-related-domain-containing protein</fullName>
    </recommendedName>
</protein>
<dbReference type="GO" id="GO:0006813">
    <property type="term" value="P:potassium ion transport"/>
    <property type="evidence" value="ECO:0007669"/>
    <property type="project" value="TreeGrafter"/>
</dbReference>
<dbReference type="EMBL" id="LJZO01000001">
    <property type="protein sequence ID" value="ROW05117.1"/>
    <property type="molecule type" value="Genomic_DNA"/>
</dbReference>
<dbReference type="GO" id="GO:1902600">
    <property type="term" value="P:proton transmembrane transport"/>
    <property type="evidence" value="ECO:0007669"/>
    <property type="project" value="TreeGrafter"/>
</dbReference>
<dbReference type="InterPro" id="IPR018786">
    <property type="entry name" value="Mit_KHE1"/>
</dbReference>
<evidence type="ECO:0000256" key="1">
    <source>
        <dbReference type="SAM" id="MobiDB-lite"/>
    </source>
</evidence>
<name>A0A423WNT4_CYTCH</name>
<keyword evidence="2" id="KW-1133">Transmembrane helix</keyword>
<dbReference type="Proteomes" id="UP000284375">
    <property type="component" value="Unassembled WGS sequence"/>
</dbReference>